<keyword evidence="10" id="KW-1185">Reference proteome</keyword>
<evidence type="ECO:0000256" key="4">
    <source>
        <dbReference type="ARBA" id="ARBA00048740"/>
    </source>
</evidence>
<dbReference type="CDD" id="cd02440">
    <property type="entry name" value="AdoMet_MTases"/>
    <property type="match status" value="1"/>
</dbReference>
<comment type="similarity">
    <text evidence="2">Belongs to the methyltransferase superfamily. Trimethylguanosine synthase family.</text>
</comment>
<reference evidence="9 10" key="1">
    <citation type="submission" date="2018-11" db="EMBL/GenBank/DDBJ databases">
        <authorList>
            <consortium name="Pathogen Informatics"/>
        </authorList>
    </citation>
    <scope>NUCLEOTIDE SEQUENCE [LARGE SCALE GENOMIC DNA]</scope>
</reference>
<name>A0A3P7Q9I0_DRAME</name>
<dbReference type="InterPro" id="IPR029063">
    <property type="entry name" value="SAM-dependent_MTases_sf"/>
</dbReference>
<evidence type="ECO:0000256" key="3">
    <source>
        <dbReference type="ARBA" id="ARBA00047418"/>
    </source>
</evidence>
<dbReference type="Gene3D" id="3.40.50.150">
    <property type="entry name" value="Vaccinia Virus protein VP39"/>
    <property type="match status" value="1"/>
</dbReference>
<evidence type="ECO:0000256" key="7">
    <source>
        <dbReference type="ARBA" id="ARBA00049790"/>
    </source>
</evidence>
<evidence type="ECO:0000256" key="2">
    <source>
        <dbReference type="ARBA" id="ARBA00025783"/>
    </source>
</evidence>
<dbReference type="OrthoDB" id="194443at2759"/>
<evidence type="ECO:0000256" key="1">
    <source>
        <dbReference type="ARBA" id="ARBA00018517"/>
    </source>
</evidence>
<comment type="catalytic activity">
    <reaction evidence="6">
        <text>a 5'-end (N(7)-methyl 5'-triphosphoguanosine)-ribonucleoside in snRNA + S-adenosyl-L-methionine = a 5'-end (N(2),N(7)-dimethyl 5'-triphosphoguanosine)-ribonucleoside in snRNA + S-adenosyl-L-homocysteine + H(+)</text>
        <dbReference type="Rhea" id="RHEA:78471"/>
        <dbReference type="Rhea" id="RHEA-COMP:19085"/>
        <dbReference type="Rhea" id="RHEA-COMP:19087"/>
        <dbReference type="ChEBI" id="CHEBI:15378"/>
        <dbReference type="ChEBI" id="CHEBI:57856"/>
        <dbReference type="ChEBI" id="CHEBI:59789"/>
        <dbReference type="ChEBI" id="CHEBI:156461"/>
        <dbReference type="ChEBI" id="CHEBI:172880"/>
    </reaction>
    <physiologicalReaction direction="left-to-right" evidence="6">
        <dbReference type="Rhea" id="RHEA:78472"/>
    </physiologicalReaction>
</comment>
<evidence type="ECO:0000313" key="10">
    <source>
        <dbReference type="Proteomes" id="UP000274756"/>
    </source>
</evidence>
<keyword evidence="8" id="KW-1133">Transmembrane helix</keyword>
<dbReference type="AlphaFoldDB" id="A0A3P7Q9I0"/>
<dbReference type="GO" id="GO:0071164">
    <property type="term" value="F:RNA cap trimethylguanosine synthase activity"/>
    <property type="evidence" value="ECO:0007669"/>
    <property type="project" value="TreeGrafter"/>
</dbReference>
<gene>
    <name evidence="9" type="ORF">DME_LOCUS2334</name>
</gene>
<feature type="transmembrane region" description="Helical" evidence="8">
    <location>
        <begin position="12"/>
        <end position="30"/>
    </location>
</feature>
<evidence type="ECO:0000256" key="6">
    <source>
        <dbReference type="ARBA" id="ARBA00049075"/>
    </source>
</evidence>
<evidence type="ECO:0000313" key="9">
    <source>
        <dbReference type="EMBL" id="VDN52361.1"/>
    </source>
</evidence>
<dbReference type="PANTHER" id="PTHR14741:SF32">
    <property type="entry name" value="TRIMETHYLGUANOSINE SYNTHASE"/>
    <property type="match status" value="1"/>
</dbReference>
<evidence type="ECO:0000256" key="8">
    <source>
        <dbReference type="SAM" id="Phobius"/>
    </source>
</evidence>
<comment type="catalytic activity">
    <reaction evidence="4">
        <text>a 5'-end (N(7)-methyl 5'-triphosphoguanosine)-ribonucleoside in snoRNA + S-adenosyl-L-methionine = a 5'-end (N(2),N(7)-dimethyl 5'-triphosphoguanosine)-ribonucleoside in snoRNA + S-adenosyl-L-homocysteine + H(+)</text>
        <dbReference type="Rhea" id="RHEA:78475"/>
        <dbReference type="Rhea" id="RHEA-COMP:19086"/>
        <dbReference type="Rhea" id="RHEA-COMP:19088"/>
        <dbReference type="ChEBI" id="CHEBI:15378"/>
        <dbReference type="ChEBI" id="CHEBI:57856"/>
        <dbReference type="ChEBI" id="CHEBI:59789"/>
        <dbReference type="ChEBI" id="CHEBI:156461"/>
        <dbReference type="ChEBI" id="CHEBI:172880"/>
    </reaction>
    <physiologicalReaction direction="left-to-right" evidence="4">
        <dbReference type="Rhea" id="RHEA:78476"/>
    </physiologicalReaction>
</comment>
<keyword evidence="8" id="KW-0472">Membrane</keyword>
<dbReference type="Proteomes" id="UP000274756">
    <property type="component" value="Unassembled WGS sequence"/>
</dbReference>
<dbReference type="SUPFAM" id="SSF53335">
    <property type="entry name" value="S-adenosyl-L-methionine-dependent methyltransferases"/>
    <property type="match status" value="1"/>
</dbReference>
<dbReference type="InterPro" id="IPR019012">
    <property type="entry name" value="RNA_cap_Gua-N2-MeTrfase"/>
</dbReference>
<organism evidence="9 10">
    <name type="scientific">Dracunculus medinensis</name>
    <name type="common">Guinea worm</name>
    <dbReference type="NCBI Taxonomy" id="318479"/>
    <lineage>
        <taxon>Eukaryota</taxon>
        <taxon>Metazoa</taxon>
        <taxon>Ecdysozoa</taxon>
        <taxon>Nematoda</taxon>
        <taxon>Chromadorea</taxon>
        <taxon>Rhabditida</taxon>
        <taxon>Spirurina</taxon>
        <taxon>Dracunculoidea</taxon>
        <taxon>Dracunculidae</taxon>
        <taxon>Dracunculus</taxon>
    </lineage>
</organism>
<dbReference type="EMBL" id="UYYG01000055">
    <property type="protein sequence ID" value="VDN52361.1"/>
    <property type="molecule type" value="Genomic_DNA"/>
</dbReference>
<evidence type="ECO:0000256" key="5">
    <source>
        <dbReference type="ARBA" id="ARBA00048763"/>
    </source>
</evidence>
<dbReference type="STRING" id="318479.A0A3P7Q9I0"/>
<accession>A0A3P7Q9I0</accession>
<sequence length="241" mass="28420">MNKLNWKKLHLNFIYLILLYLFISFNFQEFRKYWNQRYRLFSKLDEGILMDKEGWFSVTPEIIAKHIAERVVTYEDMLIVDAFCGVGGNTIQFALKGARVIAIDLDKIKLKCARRNAEIYGVRDQIYFLHMDFFDFVKWYCPRFRKMRQILCSNPVKRKTALSSVKDQWSNIGAVFLSPPWGGPSYSKRVVIQIFSLDNLVPNGFEIFYAARKLSKNIAYYLPRSTSTSEVSFVFFYLNLI</sequence>
<keyword evidence="8" id="KW-0812">Transmembrane</keyword>
<comment type="catalytic activity">
    <reaction evidence="5">
        <text>a 5'-end (N(2),N(7)-dimethyl 5'-triphosphoguanosine)-ribonucleoside in snRNA + S-adenosyl-L-methionine = a 5'-end (N(2),N(2),N(7)-trimethyl 5'-triphosphoguanosine)-ribonucleoside in snRNA + S-adenosyl-L-homocysteine + H(+)</text>
        <dbReference type="Rhea" id="RHEA:78479"/>
        <dbReference type="Rhea" id="RHEA-COMP:19087"/>
        <dbReference type="Rhea" id="RHEA-COMP:19089"/>
        <dbReference type="ChEBI" id="CHEBI:15378"/>
        <dbReference type="ChEBI" id="CHEBI:57856"/>
        <dbReference type="ChEBI" id="CHEBI:59789"/>
        <dbReference type="ChEBI" id="CHEBI:167623"/>
        <dbReference type="ChEBI" id="CHEBI:172880"/>
    </reaction>
    <physiologicalReaction direction="left-to-right" evidence="5">
        <dbReference type="Rhea" id="RHEA:78480"/>
    </physiologicalReaction>
</comment>
<dbReference type="PANTHER" id="PTHR14741">
    <property type="entry name" value="S-ADENOSYLMETHIONINE-DEPENDENT METHYLTRANSFERASE RELATED"/>
    <property type="match status" value="1"/>
</dbReference>
<comment type="catalytic activity">
    <reaction evidence="3">
        <text>a 5'-end (N(2),N(7)-dimethyl 5'-triphosphoguanosine)-ribonucleoside in snoRNA + S-adenosyl-L-methionine = a 5'-end (N(2),N(2),N(7)-trimethyl 5'-triphosphoguanosine)-ribonucleoside in snoRNA + S-adenosyl-L-homocysteine + H(+)</text>
        <dbReference type="Rhea" id="RHEA:78507"/>
        <dbReference type="Rhea" id="RHEA-COMP:19088"/>
        <dbReference type="Rhea" id="RHEA-COMP:19090"/>
        <dbReference type="ChEBI" id="CHEBI:15378"/>
        <dbReference type="ChEBI" id="CHEBI:57856"/>
        <dbReference type="ChEBI" id="CHEBI:59789"/>
        <dbReference type="ChEBI" id="CHEBI:167623"/>
        <dbReference type="ChEBI" id="CHEBI:172880"/>
    </reaction>
    <physiologicalReaction direction="left-to-right" evidence="3">
        <dbReference type="Rhea" id="RHEA:78508"/>
    </physiologicalReaction>
</comment>
<dbReference type="Pfam" id="PF09445">
    <property type="entry name" value="Methyltransf_15"/>
    <property type="match status" value="1"/>
</dbReference>
<dbReference type="GO" id="GO:0005634">
    <property type="term" value="C:nucleus"/>
    <property type="evidence" value="ECO:0007669"/>
    <property type="project" value="TreeGrafter"/>
</dbReference>
<protein>
    <recommendedName>
        <fullName evidence="1">Trimethylguanosine synthase</fullName>
    </recommendedName>
    <alternativeName>
        <fullName evidence="7">Cap-specific guanine-N(2) methyltransferase</fullName>
    </alternativeName>
</protein>
<proteinExistence type="inferred from homology"/>